<sequence>MALMNEQRIKIGSQILLWPGDTYPKHGIVRKLSGSGLTVELTYVHIKDPNGFKTGDLVNLPWSKVRVHFDKGLV</sequence>
<accession>C8VWE0</accession>
<proteinExistence type="predicted"/>
<evidence type="ECO:0000313" key="2">
    <source>
        <dbReference type="Proteomes" id="UP000002217"/>
    </source>
</evidence>
<gene>
    <name evidence="1" type="ordered locus">Dtox_1635</name>
</gene>
<reference evidence="1 2" key="1">
    <citation type="journal article" date="2009" name="Stand. Genomic Sci.">
        <title>Complete genome sequence of Desulfotomaculum acetoxidans type strain (5575).</title>
        <authorList>
            <person name="Spring S."/>
            <person name="Lapidus A."/>
            <person name="Schroder M."/>
            <person name="Gleim D."/>
            <person name="Sims D."/>
            <person name="Meincke L."/>
            <person name="Glavina Del Rio T."/>
            <person name="Tice H."/>
            <person name="Copeland A."/>
            <person name="Cheng J.F."/>
            <person name="Lucas S."/>
            <person name="Chen F."/>
            <person name="Nolan M."/>
            <person name="Bruce D."/>
            <person name="Goodwin L."/>
            <person name="Pitluck S."/>
            <person name="Ivanova N."/>
            <person name="Mavromatis K."/>
            <person name="Mikhailova N."/>
            <person name="Pati A."/>
            <person name="Chen A."/>
            <person name="Palaniappan K."/>
            <person name="Land M."/>
            <person name="Hauser L."/>
            <person name="Chang Y.J."/>
            <person name="Jeffries C.D."/>
            <person name="Chain P."/>
            <person name="Saunders E."/>
            <person name="Brettin T."/>
            <person name="Detter J.C."/>
            <person name="Goker M."/>
            <person name="Bristow J."/>
            <person name="Eisen J.A."/>
            <person name="Markowitz V."/>
            <person name="Hugenholtz P."/>
            <person name="Kyrpides N.C."/>
            <person name="Klenk H.P."/>
            <person name="Han C."/>
        </authorList>
    </citation>
    <scope>NUCLEOTIDE SEQUENCE [LARGE SCALE GENOMIC DNA]</scope>
    <source>
        <strain evidence="2">ATCC 49208 / DSM 771 / VKM B-1644</strain>
    </source>
</reference>
<dbReference type="Proteomes" id="UP000002217">
    <property type="component" value="Chromosome"/>
</dbReference>
<dbReference type="EMBL" id="CP001720">
    <property type="protein sequence ID" value="ACV62492.1"/>
    <property type="molecule type" value="Genomic_DNA"/>
</dbReference>
<organism evidence="1 2">
    <name type="scientific">Desulfofarcimen acetoxidans (strain ATCC 49208 / DSM 771 / KCTC 5769 / VKM B-1644 / 5575)</name>
    <name type="common">Desulfotomaculum acetoxidans</name>
    <dbReference type="NCBI Taxonomy" id="485916"/>
    <lineage>
        <taxon>Bacteria</taxon>
        <taxon>Bacillati</taxon>
        <taxon>Bacillota</taxon>
        <taxon>Clostridia</taxon>
        <taxon>Eubacteriales</taxon>
        <taxon>Peptococcaceae</taxon>
        <taxon>Desulfofarcimen</taxon>
    </lineage>
</organism>
<evidence type="ECO:0000313" key="1">
    <source>
        <dbReference type="EMBL" id="ACV62492.1"/>
    </source>
</evidence>
<dbReference type="AlphaFoldDB" id="C8VWE0"/>
<dbReference type="KEGG" id="dae:Dtox_1635"/>
<dbReference type="HOGENOM" id="CLU_2698602_0_0_9"/>
<protein>
    <submittedName>
        <fullName evidence="1">Uncharacterized protein</fullName>
    </submittedName>
</protein>
<name>C8VWE0_DESAS</name>
<keyword evidence="2" id="KW-1185">Reference proteome</keyword>
<dbReference type="STRING" id="485916.Dtox_1635"/>